<protein>
    <recommendedName>
        <fullName evidence="7">Palmitoyltransferase</fullName>
        <ecNumber evidence="7">2.3.1.225</ecNumber>
    </recommendedName>
</protein>
<dbReference type="Pfam" id="PF01529">
    <property type="entry name" value="DHHC"/>
    <property type="match status" value="1"/>
</dbReference>
<evidence type="ECO:0000256" key="5">
    <source>
        <dbReference type="ARBA" id="ARBA00023136"/>
    </source>
</evidence>
<dbReference type="InterPro" id="IPR039859">
    <property type="entry name" value="PFA4/ZDH16/20/ERF2-like"/>
</dbReference>
<feature type="transmembrane region" description="Helical" evidence="7">
    <location>
        <begin position="25"/>
        <end position="46"/>
    </location>
</feature>
<evidence type="ECO:0000256" key="6">
    <source>
        <dbReference type="ARBA" id="ARBA00023315"/>
    </source>
</evidence>
<keyword evidence="2 7" id="KW-0808">Transferase</keyword>
<evidence type="ECO:0000256" key="7">
    <source>
        <dbReference type="RuleBase" id="RU079119"/>
    </source>
</evidence>
<comment type="similarity">
    <text evidence="7">Belongs to the DHHC palmitoyltransferase family.</text>
</comment>
<dbReference type="PANTHER" id="PTHR12246">
    <property type="entry name" value="PALMITOYLTRANSFERASE ZDHHC16"/>
    <property type="match status" value="1"/>
</dbReference>
<evidence type="ECO:0000256" key="4">
    <source>
        <dbReference type="ARBA" id="ARBA00022989"/>
    </source>
</evidence>
<dbReference type="EC" id="2.3.1.225" evidence="7"/>
<dbReference type="PROSITE" id="PS50216">
    <property type="entry name" value="DHHC"/>
    <property type="match status" value="1"/>
</dbReference>
<dbReference type="AlphaFoldDB" id="A0A0M0JGW9"/>
<evidence type="ECO:0000313" key="9">
    <source>
        <dbReference type="EMBL" id="KOO25834.1"/>
    </source>
</evidence>
<comment type="subcellular location">
    <subcellularLocation>
        <location evidence="1">Membrane</location>
        <topology evidence="1">Multi-pass membrane protein</topology>
    </subcellularLocation>
</comment>
<comment type="domain">
    <text evidence="7">The DHHC domain is required for palmitoyltransferase activity.</text>
</comment>
<dbReference type="InterPro" id="IPR001594">
    <property type="entry name" value="Palmitoyltrfase_DHHC"/>
</dbReference>
<comment type="caution">
    <text evidence="9">The sequence shown here is derived from an EMBL/GenBank/DDBJ whole genome shotgun (WGS) entry which is preliminary data.</text>
</comment>
<keyword evidence="4 7" id="KW-1133">Transmembrane helix</keyword>
<dbReference type="EMBL" id="JWZX01002923">
    <property type="protein sequence ID" value="KOO25834.1"/>
    <property type="molecule type" value="Genomic_DNA"/>
</dbReference>
<proteinExistence type="inferred from homology"/>
<feature type="transmembrane region" description="Helical" evidence="7">
    <location>
        <begin position="58"/>
        <end position="82"/>
    </location>
</feature>
<keyword evidence="3 7" id="KW-0812">Transmembrane</keyword>
<keyword evidence="6 7" id="KW-0012">Acyltransferase</keyword>
<reference evidence="10" key="1">
    <citation type="journal article" date="2015" name="PLoS Genet.">
        <title>Genome Sequence and Transcriptome Analyses of Chrysochromulina tobin: Metabolic Tools for Enhanced Algal Fitness in the Prominent Order Prymnesiales (Haptophyceae).</title>
        <authorList>
            <person name="Hovde B.T."/>
            <person name="Deodato C.R."/>
            <person name="Hunsperger H.M."/>
            <person name="Ryken S.A."/>
            <person name="Yost W."/>
            <person name="Jha R.K."/>
            <person name="Patterson J."/>
            <person name="Monnat R.J. Jr."/>
            <person name="Barlow S.B."/>
            <person name="Starkenburg S.R."/>
            <person name="Cattolico R.A."/>
        </authorList>
    </citation>
    <scope>NUCLEOTIDE SEQUENCE</scope>
    <source>
        <strain evidence="10">CCMP291</strain>
    </source>
</reference>
<evidence type="ECO:0000256" key="2">
    <source>
        <dbReference type="ARBA" id="ARBA00022679"/>
    </source>
</evidence>
<keyword evidence="10" id="KW-1185">Reference proteome</keyword>
<keyword evidence="5 7" id="KW-0472">Membrane</keyword>
<dbReference type="GO" id="GO:0019706">
    <property type="term" value="F:protein-cysteine S-palmitoyltransferase activity"/>
    <property type="evidence" value="ECO:0007669"/>
    <property type="project" value="UniProtKB-EC"/>
</dbReference>
<sequence>MTLMEQACYMCVVCVDRCFSVALRVLGPVLVCVANGLVGLVVYMYLGVLMPEYMLPMLGMCPTVVIVCFGLFLLFNILFNYWSCVLTRPGWPGHYLPSTDDLEEGVDFQDYGEGWRACKRCKTGKPPRTHHCSVCRRCVMKMDHHCPWVNNCVGFYNYRYFCLFIVYTAVGCAYTALTCLLPLVASRGRMPAHHQTLVFVFVLTLSILFALTLFMLWHGYLVATNQTTIEFYSNRMDAADAKKRGQQWINPYSVGMRPNFEQVFGMSRNVLTWLLPSWRPPPGDGMDFPLNPSGQWATGEMRAV</sequence>
<comment type="catalytic activity">
    <reaction evidence="7">
        <text>L-cysteinyl-[protein] + hexadecanoyl-CoA = S-hexadecanoyl-L-cysteinyl-[protein] + CoA</text>
        <dbReference type="Rhea" id="RHEA:36683"/>
        <dbReference type="Rhea" id="RHEA-COMP:10131"/>
        <dbReference type="Rhea" id="RHEA-COMP:11032"/>
        <dbReference type="ChEBI" id="CHEBI:29950"/>
        <dbReference type="ChEBI" id="CHEBI:57287"/>
        <dbReference type="ChEBI" id="CHEBI:57379"/>
        <dbReference type="ChEBI" id="CHEBI:74151"/>
        <dbReference type="EC" id="2.3.1.225"/>
    </reaction>
</comment>
<accession>A0A0M0JGW9</accession>
<feature type="transmembrane region" description="Helical" evidence="7">
    <location>
        <begin position="197"/>
        <end position="220"/>
    </location>
</feature>
<name>A0A0M0JGW9_9EUKA</name>
<feature type="domain" description="Palmitoyltransferase DHHC" evidence="8">
    <location>
        <begin position="115"/>
        <end position="234"/>
    </location>
</feature>
<evidence type="ECO:0000313" key="10">
    <source>
        <dbReference type="Proteomes" id="UP000037460"/>
    </source>
</evidence>
<dbReference type="GO" id="GO:0016020">
    <property type="term" value="C:membrane"/>
    <property type="evidence" value="ECO:0007669"/>
    <property type="project" value="UniProtKB-SubCell"/>
</dbReference>
<dbReference type="OrthoDB" id="331948at2759"/>
<evidence type="ECO:0000259" key="8">
    <source>
        <dbReference type="Pfam" id="PF01529"/>
    </source>
</evidence>
<organism evidence="9 10">
    <name type="scientific">Chrysochromulina tobinii</name>
    <dbReference type="NCBI Taxonomy" id="1460289"/>
    <lineage>
        <taxon>Eukaryota</taxon>
        <taxon>Haptista</taxon>
        <taxon>Haptophyta</taxon>
        <taxon>Prymnesiophyceae</taxon>
        <taxon>Prymnesiales</taxon>
        <taxon>Chrysochromulinaceae</taxon>
        <taxon>Chrysochromulina</taxon>
    </lineage>
</organism>
<feature type="transmembrane region" description="Helical" evidence="7">
    <location>
        <begin position="158"/>
        <end position="185"/>
    </location>
</feature>
<evidence type="ECO:0000256" key="1">
    <source>
        <dbReference type="ARBA" id="ARBA00004141"/>
    </source>
</evidence>
<gene>
    <name evidence="9" type="ORF">Ctob_005157</name>
</gene>
<evidence type="ECO:0000256" key="3">
    <source>
        <dbReference type="ARBA" id="ARBA00022692"/>
    </source>
</evidence>
<dbReference type="Proteomes" id="UP000037460">
    <property type="component" value="Unassembled WGS sequence"/>
</dbReference>